<evidence type="ECO:0000256" key="1">
    <source>
        <dbReference type="ARBA" id="ARBA00010641"/>
    </source>
</evidence>
<evidence type="ECO:0000313" key="8">
    <source>
        <dbReference type="EMBL" id="QDT55221.1"/>
    </source>
</evidence>
<dbReference type="InterPro" id="IPR013324">
    <property type="entry name" value="RNA_pol_sigma_r3/r4-like"/>
</dbReference>
<dbReference type="Gene3D" id="1.10.10.10">
    <property type="entry name" value="Winged helix-like DNA-binding domain superfamily/Winged helix DNA-binding domain"/>
    <property type="match status" value="1"/>
</dbReference>
<dbReference type="PANTHER" id="PTHR43133:SF8">
    <property type="entry name" value="RNA POLYMERASE SIGMA FACTOR HI_1459-RELATED"/>
    <property type="match status" value="1"/>
</dbReference>
<gene>
    <name evidence="8" type="primary">cnrH_1</name>
    <name evidence="8" type="ORF">Pan44_32630</name>
</gene>
<name>A0A517SGH4_9PLAN</name>
<dbReference type="Gene3D" id="1.10.1740.10">
    <property type="match status" value="1"/>
</dbReference>
<evidence type="ECO:0000256" key="2">
    <source>
        <dbReference type="ARBA" id="ARBA00023015"/>
    </source>
</evidence>
<dbReference type="SUPFAM" id="SSF88659">
    <property type="entry name" value="Sigma3 and sigma4 domains of RNA polymerase sigma factors"/>
    <property type="match status" value="1"/>
</dbReference>
<keyword evidence="9" id="KW-1185">Reference proteome</keyword>
<dbReference type="SUPFAM" id="SSF88946">
    <property type="entry name" value="Sigma2 domain of RNA polymerase sigma factors"/>
    <property type="match status" value="1"/>
</dbReference>
<comment type="similarity">
    <text evidence="1">Belongs to the sigma-70 factor family. ECF subfamily.</text>
</comment>
<dbReference type="NCBIfam" id="TIGR02937">
    <property type="entry name" value="sigma70-ECF"/>
    <property type="match status" value="1"/>
</dbReference>
<dbReference type="Proteomes" id="UP000315700">
    <property type="component" value="Chromosome"/>
</dbReference>
<organism evidence="8 9">
    <name type="scientific">Caulifigura coniformis</name>
    <dbReference type="NCBI Taxonomy" id="2527983"/>
    <lineage>
        <taxon>Bacteria</taxon>
        <taxon>Pseudomonadati</taxon>
        <taxon>Planctomycetota</taxon>
        <taxon>Planctomycetia</taxon>
        <taxon>Planctomycetales</taxon>
        <taxon>Planctomycetaceae</taxon>
        <taxon>Caulifigura</taxon>
    </lineage>
</organism>
<dbReference type="GO" id="GO:0006352">
    <property type="term" value="P:DNA-templated transcription initiation"/>
    <property type="evidence" value="ECO:0007669"/>
    <property type="project" value="InterPro"/>
</dbReference>
<feature type="domain" description="RNA polymerase sigma-70 region 2" evidence="6">
    <location>
        <begin position="36"/>
        <end position="98"/>
    </location>
</feature>
<evidence type="ECO:0000256" key="4">
    <source>
        <dbReference type="ARBA" id="ARBA00023125"/>
    </source>
</evidence>
<dbReference type="AlphaFoldDB" id="A0A517SGH4"/>
<keyword evidence="2" id="KW-0805">Transcription regulation</keyword>
<dbReference type="InterPro" id="IPR007627">
    <property type="entry name" value="RNA_pol_sigma70_r2"/>
</dbReference>
<accession>A0A517SGH4</accession>
<dbReference type="Pfam" id="PF04542">
    <property type="entry name" value="Sigma70_r2"/>
    <property type="match status" value="1"/>
</dbReference>
<keyword evidence="4" id="KW-0238">DNA-binding</keyword>
<feature type="domain" description="RNA polymerase sigma factor 70 region 4 type 2" evidence="7">
    <location>
        <begin position="145"/>
        <end position="197"/>
    </location>
</feature>
<dbReference type="GO" id="GO:0016987">
    <property type="term" value="F:sigma factor activity"/>
    <property type="evidence" value="ECO:0007669"/>
    <property type="project" value="UniProtKB-KW"/>
</dbReference>
<dbReference type="InterPro" id="IPR014284">
    <property type="entry name" value="RNA_pol_sigma-70_dom"/>
</dbReference>
<dbReference type="Pfam" id="PF08281">
    <property type="entry name" value="Sigma70_r4_2"/>
    <property type="match status" value="1"/>
</dbReference>
<evidence type="ECO:0000256" key="5">
    <source>
        <dbReference type="ARBA" id="ARBA00023163"/>
    </source>
</evidence>
<dbReference type="InterPro" id="IPR036388">
    <property type="entry name" value="WH-like_DNA-bd_sf"/>
</dbReference>
<evidence type="ECO:0000313" key="9">
    <source>
        <dbReference type="Proteomes" id="UP000315700"/>
    </source>
</evidence>
<proteinExistence type="inferred from homology"/>
<dbReference type="InterPro" id="IPR013325">
    <property type="entry name" value="RNA_pol_sigma_r2"/>
</dbReference>
<dbReference type="OrthoDB" id="276109at2"/>
<evidence type="ECO:0000259" key="7">
    <source>
        <dbReference type="Pfam" id="PF08281"/>
    </source>
</evidence>
<dbReference type="KEGG" id="ccos:Pan44_32630"/>
<sequence>MEPSVEPSPELLRNAADGQAEALNALLDGVRDPIRRMIRARMDRRMAGRVDASDIVQDVLMEATRRLPDYIRGPAMPFRLWLRQIAQDRMIDLHRRHRAQRRDVTREQTGAPAGWDDASSLDLAARLVDSELTPAAHAIRQELQRRFYSALDELREDDREVVVMRHVEQMGNNEVAEALGLTPAAAGMRYLRALRRLKEVLGETPSQAE</sequence>
<protein>
    <submittedName>
        <fullName evidence="8">RNA polymerase sigma factor CnrH</fullName>
    </submittedName>
</protein>
<keyword evidence="5" id="KW-0804">Transcription</keyword>
<evidence type="ECO:0000259" key="6">
    <source>
        <dbReference type="Pfam" id="PF04542"/>
    </source>
</evidence>
<keyword evidence="3" id="KW-0731">Sigma factor</keyword>
<dbReference type="InterPro" id="IPR039425">
    <property type="entry name" value="RNA_pol_sigma-70-like"/>
</dbReference>
<dbReference type="PANTHER" id="PTHR43133">
    <property type="entry name" value="RNA POLYMERASE ECF-TYPE SIGMA FACTO"/>
    <property type="match status" value="1"/>
</dbReference>
<dbReference type="RefSeq" id="WP_145030995.1">
    <property type="nucleotide sequence ID" value="NZ_CP036271.1"/>
</dbReference>
<evidence type="ECO:0000256" key="3">
    <source>
        <dbReference type="ARBA" id="ARBA00023082"/>
    </source>
</evidence>
<dbReference type="NCBIfam" id="TIGR02984">
    <property type="entry name" value="Sig-70_plancto1"/>
    <property type="match status" value="1"/>
</dbReference>
<dbReference type="InterPro" id="IPR014326">
    <property type="entry name" value="RNA_pol_sigma-70_Plancto"/>
</dbReference>
<reference evidence="8 9" key="1">
    <citation type="submission" date="2019-02" db="EMBL/GenBank/DDBJ databases">
        <title>Deep-cultivation of Planctomycetes and their phenomic and genomic characterization uncovers novel biology.</title>
        <authorList>
            <person name="Wiegand S."/>
            <person name="Jogler M."/>
            <person name="Boedeker C."/>
            <person name="Pinto D."/>
            <person name="Vollmers J."/>
            <person name="Rivas-Marin E."/>
            <person name="Kohn T."/>
            <person name="Peeters S.H."/>
            <person name="Heuer A."/>
            <person name="Rast P."/>
            <person name="Oberbeckmann S."/>
            <person name="Bunk B."/>
            <person name="Jeske O."/>
            <person name="Meyerdierks A."/>
            <person name="Storesund J.E."/>
            <person name="Kallscheuer N."/>
            <person name="Luecker S."/>
            <person name="Lage O.M."/>
            <person name="Pohl T."/>
            <person name="Merkel B.J."/>
            <person name="Hornburger P."/>
            <person name="Mueller R.-W."/>
            <person name="Bruemmer F."/>
            <person name="Labrenz M."/>
            <person name="Spormann A.M."/>
            <person name="Op den Camp H."/>
            <person name="Overmann J."/>
            <person name="Amann R."/>
            <person name="Jetten M.S.M."/>
            <person name="Mascher T."/>
            <person name="Medema M.H."/>
            <person name="Devos D.P."/>
            <person name="Kaster A.-K."/>
            <person name="Ovreas L."/>
            <person name="Rohde M."/>
            <person name="Galperin M.Y."/>
            <person name="Jogler C."/>
        </authorList>
    </citation>
    <scope>NUCLEOTIDE SEQUENCE [LARGE SCALE GENOMIC DNA]</scope>
    <source>
        <strain evidence="8 9">Pan44</strain>
    </source>
</reference>
<dbReference type="InParanoid" id="A0A517SGH4"/>
<dbReference type="GO" id="GO:0003677">
    <property type="term" value="F:DNA binding"/>
    <property type="evidence" value="ECO:0007669"/>
    <property type="project" value="UniProtKB-KW"/>
</dbReference>
<dbReference type="InterPro" id="IPR013249">
    <property type="entry name" value="RNA_pol_sigma70_r4_t2"/>
</dbReference>
<dbReference type="EMBL" id="CP036271">
    <property type="protein sequence ID" value="QDT55221.1"/>
    <property type="molecule type" value="Genomic_DNA"/>
</dbReference>